<dbReference type="Proteomes" id="UP000295497">
    <property type="component" value="Chromosome"/>
</dbReference>
<sequence length="304" mass="31617">MSSTRFVAVGVLGACALMAGCIGPSDVEPVETAETAEAPIMRRPVAPIGANGLAPAHFWAPENRAAFRALGGAALARAGGVLVATPLLGTAAGRSVLDYTVRCALSPDQVVYAPNGDPYYGSFGFAPGWTGRALNISEQRWVSACIFQHLNGSGAHVDILLRGGHPALACSQDEEPFLDFIVRDATMYGNAFAPSPIAGFACIDPDLTGELSRISLSCPLDLSLLELDRLCGHVPTCGIAFVGLCDLACTEDTAGNKTCRTLPLLGPILGPLLGPILGPSYAETIRTQLRDADLLPLYPGCGLL</sequence>
<dbReference type="EMBL" id="CP012672">
    <property type="protein sequence ID" value="AUX34764.1"/>
    <property type="molecule type" value="Genomic_DNA"/>
</dbReference>
<protein>
    <recommendedName>
        <fullName evidence="4">Secreted protein</fullName>
    </recommendedName>
</protein>
<reference evidence="2 3" key="1">
    <citation type="submission" date="2015-09" db="EMBL/GenBank/DDBJ databases">
        <title>Sorangium comparison.</title>
        <authorList>
            <person name="Zaburannyi N."/>
            <person name="Bunk B."/>
            <person name="Overmann J."/>
            <person name="Mueller R."/>
        </authorList>
    </citation>
    <scope>NUCLEOTIDE SEQUENCE [LARGE SCALE GENOMIC DNA]</scope>
    <source>
        <strain evidence="2 3">So ce836</strain>
    </source>
</reference>
<gene>
    <name evidence="2" type="ORF">SOCE836_069400</name>
</gene>
<organism evidence="2 3">
    <name type="scientific">Sorangium cellulosum</name>
    <name type="common">Polyangium cellulosum</name>
    <dbReference type="NCBI Taxonomy" id="56"/>
    <lineage>
        <taxon>Bacteria</taxon>
        <taxon>Pseudomonadati</taxon>
        <taxon>Myxococcota</taxon>
        <taxon>Polyangia</taxon>
        <taxon>Polyangiales</taxon>
        <taxon>Polyangiaceae</taxon>
        <taxon>Sorangium</taxon>
    </lineage>
</organism>
<evidence type="ECO:0000313" key="2">
    <source>
        <dbReference type="EMBL" id="AUX34764.1"/>
    </source>
</evidence>
<dbReference type="PROSITE" id="PS51257">
    <property type="entry name" value="PROKAR_LIPOPROTEIN"/>
    <property type="match status" value="1"/>
</dbReference>
<dbReference type="AlphaFoldDB" id="A0A4P2QWD8"/>
<feature type="signal peptide" evidence="1">
    <location>
        <begin position="1"/>
        <end position="19"/>
    </location>
</feature>
<accession>A0A4P2QWD8</accession>
<evidence type="ECO:0000313" key="3">
    <source>
        <dbReference type="Proteomes" id="UP000295497"/>
    </source>
</evidence>
<dbReference type="RefSeq" id="WP_129577913.1">
    <property type="nucleotide sequence ID" value="NZ_CP012672.1"/>
</dbReference>
<proteinExistence type="predicted"/>
<evidence type="ECO:0000256" key="1">
    <source>
        <dbReference type="SAM" id="SignalP"/>
    </source>
</evidence>
<feature type="chain" id="PRO_5020470243" description="Secreted protein" evidence="1">
    <location>
        <begin position="20"/>
        <end position="304"/>
    </location>
</feature>
<keyword evidence="1" id="KW-0732">Signal</keyword>
<evidence type="ECO:0008006" key="4">
    <source>
        <dbReference type="Google" id="ProtNLM"/>
    </source>
</evidence>
<name>A0A4P2QWD8_SORCE</name>